<protein>
    <submittedName>
        <fullName evidence="2">Uncharacterized protein</fullName>
    </submittedName>
</protein>
<gene>
    <name evidence="2" type="ORF">GXW79_18375</name>
</gene>
<keyword evidence="3" id="KW-1185">Reference proteome</keyword>
<accession>A0AAF1JYL3</accession>
<feature type="region of interest" description="Disordered" evidence="1">
    <location>
        <begin position="22"/>
        <end position="44"/>
    </location>
</feature>
<comment type="caution">
    <text evidence="2">The sequence shown here is derived from an EMBL/GenBank/DDBJ whole genome shotgun (WGS) entry which is preliminary data.</text>
</comment>
<evidence type="ECO:0000313" key="2">
    <source>
        <dbReference type="EMBL" id="MBR0657049.1"/>
    </source>
</evidence>
<evidence type="ECO:0000313" key="3">
    <source>
        <dbReference type="Proteomes" id="UP001196068"/>
    </source>
</evidence>
<name>A0AAF1JYL3_9PROT</name>
<sequence length="756" mass="80958">MPESEAELDALALALLRRLGLPSGPTLPDGPTGGPDPRLPELPPFDKQVPDLVRPARLAIQGVEFTQATQYFTSGFGEDNAIPMVALKPMLVRAYPHAIAGLLTGDTLSGQQVTGELVLSRWGKEVYRTAPTRPGGARLGRLPELDRTLWDKENDLWVTSRDGLSLTHIRGNAPLNFFVPAWYLRAAPTVVTVRLWVASAPGIAAVASRRLDVLNVAAPRVALVRIKWDNGAGMVVTPADADMLGTLRLAERMLPFPYFDTTILGVDYTRSGNFGQLPGSSGACNALWNEMLARLKETRIWTRLFQLADIVIGIVPAAAIPVGQAGGVNTGCGSGGDGVGAFFAGQEMTTAHELGHIYQRAHVNVPNDPSDDPNYPKYVKGFDRSIGEVGLDVALSPPTLYDPATAIDVMAYTTAAAEPQWISPYTYSNILDRRSLYATSPADTRRLRPWLILTFGIERLARGGRTVELVKAMVVEAAGHVGGSATAGESPVSIDLLDAHDRILATHHAYPIRSQPGGCGCHGGQGGVPEGREPYLTFVEAIPLPDGEVARITFHTGDAPLLVVEAGEPPRVSLTGPDREEDGLHLRLEVSASEGRASTLVLFTGDDGETWVPVVQDPPEGTPLVIDPQRLPGGSRCRFRAVATAGLRSATAETDSFELPRRGRGLFVQLETDPCERATVRLRALVDARGLGAVPPQDVRWESDRDGELGQGFEQVARLSEGTHAISASMPDGLGGRLTERAIIIIGGRPRHLGPA</sequence>
<evidence type="ECO:0000256" key="1">
    <source>
        <dbReference type="SAM" id="MobiDB-lite"/>
    </source>
</evidence>
<organism evidence="2 3">
    <name type="scientific">Plastoroseomonas arctica</name>
    <dbReference type="NCBI Taxonomy" id="1509237"/>
    <lineage>
        <taxon>Bacteria</taxon>
        <taxon>Pseudomonadati</taxon>
        <taxon>Pseudomonadota</taxon>
        <taxon>Alphaproteobacteria</taxon>
        <taxon>Acetobacterales</taxon>
        <taxon>Acetobacteraceae</taxon>
        <taxon>Plastoroseomonas</taxon>
    </lineage>
</organism>
<proteinExistence type="predicted"/>
<reference evidence="2" key="2">
    <citation type="journal article" date="2021" name="Syst. Appl. Microbiol.">
        <title>Roseomonas hellenica sp. nov., isolated from roots of wild-growing Alkanna tinctoria.</title>
        <authorList>
            <person name="Rat A."/>
            <person name="Naranjo H.D."/>
            <person name="Lebbe L."/>
            <person name="Cnockaert M."/>
            <person name="Krigas N."/>
            <person name="Grigoriadou K."/>
            <person name="Maloupa E."/>
            <person name="Willems A."/>
        </authorList>
    </citation>
    <scope>NUCLEOTIDE SEQUENCE</scope>
    <source>
        <strain evidence="2">LMG 28251</strain>
    </source>
</reference>
<dbReference type="RefSeq" id="WP_211875915.1">
    <property type="nucleotide sequence ID" value="NZ_JAAEDH010000025.1"/>
</dbReference>
<dbReference type="EMBL" id="JAAEDH010000025">
    <property type="protein sequence ID" value="MBR0657049.1"/>
    <property type="molecule type" value="Genomic_DNA"/>
</dbReference>
<dbReference type="Proteomes" id="UP001196068">
    <property type="component" value="Unassembled WGS sequence"/>
</dbReference>
<dbReference type="AlphaFoldDB" id="A0AAF1JYL3"/>
<reference evidence="2" key="1">
    <citation type="submission" date="2020-01" db="EMBL/GenBank/DDBJ databases">
        <authorList>
            <person name="Rat A."/>
        </authorList>
    </citation>
    <scope>NUCLEOTIDE SEQUENCE</scope>
    <source>
        <strain evidence="2">LMG 28251</strain>
    </source>
</reference>